<dbReference type="InterPro" id="IPR024409">
    <property type="entry name" value="DUF3833"/>
</dbReference>
<evidence type="ECO:0008006" key="3">
    <source>
        <dbReference type="Google" id="ProtNLM"/>
    </source>
</evidence>
<dbReference type="PROSITE" id="PS51257">
    <property type="entry name" value="PROKAR_LIPOPROTEIN"/>
    <property type="match status" value="1"/>
</dbReference>
<dbReference type="Pfam" id="PF12915">
    <property type="entry name" value="DUF3833"/>
    <property type="match status" value="1"/>
</dbReference>
<dbReference type="OrthoDB" id="7391154at2"/>
<dbReference type="RefSeq" id="WP_034906192.1">
    <property type="nucleotide sequence ID" value="NZ_CP017057.1"/>
</dbReference>
<proteinExistence type="predicted"/>
<protein>
    <recommendedName>
        <fullName evidence="3">Lipoprotein</fullName>
    </recommendedName>
</protein>
<dbReference type="PATRIC" id="fig|39960.10.peg.756"/>
<dbReference type="Proteomes" id="UP000027866">
    <property type="component" value="Unassembled WGS sequence"/>
</dbReference>
<dbReference type="KEGG" id="elq:Ga0102493_111674"/>
<dbReference type="AlphaFoldDB" id="A0A074M5E9"/>
<comment type="caution">
    <text evidence="1">The sequence shown here is derived from an EMBL/GenBank/DDBJ whole genome shotgun (WGS) entry which is preliminary data.</text>
</comment>
<gene>
    <name evidence="1" type="ORF">EH32_02815</name>
</gene>
<sequence length="175" mass="19027">MSWRTGIAAVMAPLALIGCASTPQEGFDPIARAEAPYFDPMVFFLGESVGRGELSKLLSGTVPVRVESAGRMLRPGVLELVQVVTEGDKAPRTRRWEIRKAGEGRWEGTLTDADGLVELYAKGNLLTIQYRMDGNYDVTQRLTLAPDGRSAYNELKVELLGATVAVLAEEIVKTS</sequence>
<organism evidence="1 2">
    <name type="scientific">Erythrobacter litoralis</name>
    <dbReference type="NCBI Taxonomy" id="39960"/>
    <lineage>
        <taxon>Bacteria</taxon>
        <taxon>Pseudomonadati</taxon>
        <taxon>Pseudomonadota</taxon>
        <taxon>Alphaproteobacteria</taxon>
        <taxon>Sphingomonadales</taxon>
        <taxon>Erythrobacteraceae</taxon>
        <taxon>Erythrobacter/Porphyrobacter group</taxon>
        <taxon>Erythrobacter</taxon>
    </lineage>
</organism>
<keyword evidence="2" id="KW-1185">Reference proteome</keyword>
<name>A0A074M5E9_9SPHN</name>
<accession>A0A074M5E9</accession>
<evidence type="ECO:0000313" key="1">
    <source>
        <dbReference type="EMBL" id="KEO89936.1"/>
    </source>
</evidence>
<evidence type="ECO:0000313" key="2">
    <source>
        <dbReference type="Proteomes" id="UP000027866"/>
    </source>
</evidence>
<reference evidence="1 2" key="1">
    <citation type="submission" date="2014-04" db="EMBL/GenBank/DDBJ databases">
        <title>A comprehensive comparison of genomes of Erythrobacter spp. Strains.</title>
        <authorList>
            <person name="Zheng Q."/>
        </authorList>
    </citation>
    <scope>NUCLEOTIDE SEQUENCE [LARGE SCALE GENOMIC DNA]</scope>
    <source>
        <strain evidence="1 2">DSM 8509</strain>
    </source>
</reference>
<dbReference type="EMBL" id="JMIX01000013">
    <property type="protein sequence ID" value="KEO89936.1"/>
    <property type="molecule type" value="Genomic_DNA"/>
</dbReference>